<dbReference type="OrthoDB" id="4620575at2759"/>
<protein>
    <submittedName>
        <fullName evidence="1">Uncharacterized protein</fullName>
    </submittedName>
</protein>
<dbReference type="Proteomes" id="UP000184330">
    <property type="component" value="Unassembled WGS sequence"/>
</dbReference>
<accession>A0A1L7XFQ3</accession>
<sequence length="68" mass="7912">MAVTVVVRATYTEERALETFFVQLFGWGKSTILWKRGRFQCTIPRPLRPNEVIQLKEAAQVEHYEQGS</sequence>
<gene>
    <name evidence="1" type="ORF">PAC_13760</name>
</gene>
<proteinExistence type="predicted"/>
<reference evidence="1 2" key="1">
    <citation type="submission" date="2016-03" db="EMBL/GenBank/DDBJ databases">
        <authorList>
            <person name="Ploux O."/>
        </authorList>
    </citation>
    <scope>NUCLEOTIDE SEQUENCE [LARGE SCALE GENOMIC DNA]</scope>
    <source>
        <strain evidence="1 2">UAMH 11012</strain>
    </source>
</reference>
<keyword evidence="2" id="KW-1185">Reference proteome</keyword>
<name>A0A1L7XFQ3_9HELO</name>
<dbReference type="EMBL" id="FJOG01000025">
    <property type="protein sequence ID" value="CZR63863.1"/>
    <property type="molecule type" value="Genomic_DNA"/>
</dbReference>
<evidence type="ECO:0000313" key="1">
    <source>
        <dbReference type="EMBL" id="CZR63863.1"/>
    </source>
</evidence>
<dbReference type="AlphaFoldDB" id="A0A1L7XFQ3"/>
<evidence type="ECO:0000313" key="2">
    <source>
        <dbReference type="Proteomes" id="UP000184330"/>
    </source>
</evidence>
<organism evidence="1 2">
    <name type="scientific">Phialocephala subalpina</name>
    <dbReference type="NCBI Taxonomy" id="576137"/>
    <lineage>
        <taxon>Eukaryota</taxon>
        <taxon>Fungi</taxon>
        <taxon>Dikarya</taxon>
        <taxon>Ascomycota</taxon>
        <taxon>Pezizomycotina</taxon>
        <taxon>Leotiomycetes</taxon>
        <taxon>Helotiales</taxon>
        <taxon>Mollisiaceae</taxon>
        <taxon>Phialocephala</taxon>
        <taxon>Phialocephala fortinii species complex</taxon>
    </lineage>
</organism>